<dbReference type="PATRIC" id="fig|1050174.4.peg.818"/>
<dbReference type="OrthoDB" id="4410346at2"/>
<evidence type="ECO:0000313" key="2">
    <source>
        <dbReference type="EMBL" id="AKK02680.1"/>
    </source>
</evidence>
<evidence type="ECO:0000313" key="3">
    <source>
        <dbReference type="Proteomes" id="UP000035368"/>
    </source>
</evidence>
<dbReference type="STRING" id="1050174.CEPID_04035"/>
<proteinExistence type="predicted"/>
<dbReference type="Pfam" id="PF08666">
    <property type="entry name" value="SAF"/>
    <property type="match status" value="1"/>
</dbReference>
<protein>
    <submittedName>
        <fullName evidence="2">SAF domain-containing protein</fullName>
    </submittedName>
</protein>
<gene>
    <name evidence="2" type="ORF">CEPID_04035</name>
</gene>
<dbReference type="InterPro" id="IPR013974">
    <property type="entry name" value="SAF"/>
</dbReference>
<sequence>MKTKISSPRTAINWKQHISPGVKRTLLGRRLLALALCVLAVALGWRSALETTPEVVVVTQDIPAGQVLQASHLTQAPMNSFAGDTFRIPSDAIGKTTAYPLRTGDTVSARSVLSTELADALSHNSEGEASYEPFALVPIKLADPTTAALLYPGVTVSVVNASEKETEVLASQARVVLATEKEKDTLAAGSVIVALPQALGEQVAAASLRSPLTVIVTSPSDNSHTQGAKPLI</sequence>
<reference evidence="2 3" key="1">
    <citation type="submission" date="2015-05" db="EMBL/GenBank/DDBJ databases">
        <title>Complete genome sequence of Corynebacterium epidermidicanis DSM 45586, isolated from the skin of a dog suffering from pruritus.</title>
        <authorList>
            <person name="Ruckert C."/>
            <person name="Albersmeier A."/>
            <person name="Winkler A."/>
            <person name="Tauch A."/>
        </authorList>
    </citation>
    <scope>NUCLEOTIDE SEQUENCE [LARGE SCALE GENOMIC DNA]</scope>
    <source>
        <strain evidence="2 3">DSM 45586</strain>
    </source>
</reference>
<dbReference type="RefSeq" id="WP_083984367.1">
    <property type="nucleotide sequence ID" value="NZ_CP011541.1"/>
</dbReference>
<dbReference type="SMART" id="SM00858">
    <property type="entry name" value="SAF"/>
    <property type="match status" value="1"/>
</dbReference>
<name>A0A0G3GQ51_9CORY</name>
<organism evidence="2 3">
    <name type="scientific">Corynebacterium epidermidicanis</name>
    <dbReference type="NCBI Taxonomy" id="1050174"/>
    <lineage>
        <taxon>Bacteria</taxon>
        <taxon>Bacillati</taxon>
        <taxon>Actinomycetota</taxon>
        <taxon>Actinomycetes</taxon>
        <taxon>Mycobacteriales</taxon>
        <taxon>Corynebacteriaceae</taxon>
        <taxon>Corynebacterium</taxon>
    </lineage>
</organism>
<dbReference type="KEGG" id="cei:CEPID_04035"/>
<keyword evidence="3" id="KW-1185">Reference proteome</keyword>
<dbReference type="CDD" id="cd11614">
    <property type="entry name" value="SAF_CpaB_FlgA_like"/>
    <property type="match status" value="1"/>
</dbReference>
<dbReference type="AlphaFoldDB" id="A0A0G3GQ51"/>
<feature type="domain" description="SAF" evidence="1">
    <location>
        <begin position="53"/>
        <end position="113"/>
    </location>
</feature>
<dbReference type="Proteomes" id="UP000035368">
    <property type="component" value="Chromosome"/>
</dbReference>
<accession>A0A0G3GQ51</accession>
<evidence type="ECO:0000259" key="1">
    <source>
        <dbReference type="SMART" id="SM00858"/>
    </source>
</evidence>
<dbReference type="Gene3D" id="3.90.1210.10">
    <property type="entry name" value="Antifreeze-like/N-acetylneuraminic acid synthase C-terminal domain"/>
    <property type="match status" value="1"/>
</dbReference>
<dbReference type="EMBL" id="CP011541">
    <property type="protein sequence ID" value="AKK02680.1"/>
    <property type="molecule type" value="Genomic_DNA"/>
</dbReference>